<dbReference type="PANTHER" id="PTHR32285">
    <property type="entry name" value="PROTEIN TRICHOME BIREFRINGENCE-LIKE 9-RELATED"/>
    <property type="match status" value="1"/>
</dbReference>
<comment type="similarity">
    <text evidence="2">Belongs to the PC-esterase family. TBL subfamily.</text>
</comment>
<evidence type="ECO:0000313" key="11">
    <source>
        <dbReference type="Proteomes" id="UP000306102"/>
    </source>
</evidence>
<reference evidence="10 11" key="1">
    <citation type="journal article" date="2018" name="Proc. Natl. Acad. Sci. U.S.A.">
        <title>Draft genome sequence of Camellia sinensis var. sinensis provides insights into the evolution of the tea genome and tea quality.</title>
        <authorList>
            <person name="Wei C."/>
            <person name="Yang H."/>
            <person name="Wang S."/>
            <person name="Zhao J."/>
            <person name="Liu C."/>
            <person name="Gao L."/>
            <person name="Xia E."/>
            <person name="Lu Y."/>
            <person name="Tai Y."/>
            <person name="She G."/>
            <person name="Sun J."/>
            <person name="Cao H."/>
            <person name="Tong W."/>
            <person name="Gao Q."/>
            <person name="Li Y."/>
            <person name="Deng W."/>
            <person name="Jiang X."/>
            <person name="Wang W."/>
            <person name="Chen Q."/>
            <person name="Zhang S."/>
            <person name="Li H."/>
            <person name="Wu J."/>
            <person name="Wang P."/>
            <person name="Li P."/>
            <person name="Shi C."/>
            <person name="Zheng F."/>
            <person name="Jian J."/>
            <person name="Huang B."/>
            <person name="Shan D."/>
            <person name="Shi M."/>
            <person name="Fang C."/>
            <person name="Yue Y."/>
            <person name="Li F."/>
            <person name="Li D."/>
            <person name="Wei S."/>
            <person name="Han B."/>
            <person name="Jiang C."/>
            <person name="Yin Y."/>
            <person name="Xia T."/>
            <person name="Zhang Z."/>
            <person name="Bennetzen J.L."/>
            <person name="Zhao S."/>
            <person name="Wan X."/>
        </authorList>
    </citation>
    <scope>NUCLEOTIDE SEQUENCE [LARGE SCALE GENOMIC DNA]</scope>
    <source>
        <strain evidence="11">cv. Shuchazao</strain>
        <tissue evidence="10">Leaf</tissue>
    </source>
</reference>
<evidence type="ECO:0000256" key="3">
    <source>
        <dbReference type="ARBA" id="ARBA00022692"/>
    </source>
</evidence>
<gene>
    <name evidence="10" type="ORF">TEA_016034</name>
</gene>
<evidence type="ECO:0000259" key="8">
    <source>
        <dbReference type="Pfam" id="PF13839"/>
    </source>
</evidence>
<keyword evidence="6 7" id="KW-0472">Membrane</keyword>
<accession>A0A4S4DM65</accession>
<dbReference type="InterPro" id="IPR026057">
    <property type="entry name" value="TBL_C"/>
</dbReference>
<evidence type="ECO:0000256" key="6">
    <source>
        <dbReference type="ARBA" id="ARBA00023136"/>
    </source>
</evidence>
<evidence type="ECO:0000256" key="1">
    <source>
        <dbReference type="ARBA" id="ARBA00004167"/>
    </source>
</evidence>
<feature type="transmembrane region" description="Helical" evidence="7">
    <location>
        <begin position="12"/>
        <end position="30"/>
    </location>
</feature>
<dbReference type="AlphaFoldDB" id="A0A4S4DM65"/>
<dbReference type="EMBL" id="SDRB02010908">
    <property type="protein sequence ID" value="THG03654.1"/>
    <property type="molecule type" value="Genomic_DNA"/>
</dbReference>
<dbReference type="InterPro" id="IPR025846">
    <property type="entry name" value="TBL_N"/>
</dbReference>
<dbReference type="PANTHER" id="PTHR32285:SF38">
    <property type="entry name" value="OS01G0614300 PROTEIN"/>
    <property type="match status" value="1"/>
</dbReference>
<keyword evidence="5 7" id="KW-1133">Transmembrane helix</keyword>
<dbReference type="GO" id="GO:0005794">
    <property type="term" value="C:Golgi apparatus"/>
    <property type="evidence" value="ECO:0007669"/>
    <property type="project" value="TreeGrafter"/>
</dbReference>
<dbReference type="GO" id="GO:0016020">
    <property type="term" value="C:membrane"/>
    <property type="evidence" value="ECO:0007669"/>
    <property type="project" value="UniProtKB-SubCell"/>
</dbReference>
<keyword evidence="3 7" id="KW-0812">Transmembrane</keyword>
<keyword evidence="11" id="KW-1185">Reference proteome</keyword>
<protein>
    <submittedName>
        <fullName evidence="10">Uncharacterized protein</fullName>
    </submittedName>
</protein>
<comment type="caution">
    <text evidence="10">The sequence shown here is derived from an EMBL/GenBank/DDBJ whole genome shotgun (WGS) entry which is preliminary data.</text>
</comment>
<comment type="subcellular location">
    <subcellularLocation>
        <location evidence="1">Membrane</location>
        <topology evidence="1">Single-pass membrane protein</topology>
    </subcellularLocation>
</comment>
<keyword evidence="4" id="KW-0735">Signal-anchor</keyword>
<dbReference type="InterPro" id="IPR029962">
    <property type="entry name" value="TBL"/>
</dbReference>
<name>A0A4S4DM65_CAMSN</name>
<evidence type="ECO:0000256" key="2">
    <source>
        <dbReference type="ARBA" id="ARBA00007727"/>
    </source>
</evidence>
<organism evidence="10 11">
    <name type="scientific">Camellia sinensis var. sinensis</name>
    <name type="common">China tea</name>
    <dbReference type="NCBI Taxonomy" id="542762"/>
    <lineage>
        <taxon>Eukaryota</taxon>
        <taxon>Viridiplantae</taxon>
        <taxon>Streptophyta</taxon>
        <taxon>Embryophyta</taxon>
        <taxon>Tracheophyta</taxon>
        <taxon>Spermatophyta</taxon>
        <taxon>Magnoliopsida</taxon>
        <taxon>eudicotyledons</taxon>
        <taxon>Gunneridae</taxon>
        <taxon>Pentapetalae</taxon>
        <taxon>asterids</taxon>
        <taxon>Ericales</taxon>
        <taxon>Theaceae</taxon>
        <taxon>Camellia</taxon>
    </lineage>
</organism>
<evidence type="ECO:0000259" key="9">
    <source>
        <dbReference type="Pfam" id="PF14416"/>
    </source>
</evidence>
<evidence type="ECO:0000256" key="4">
    <source>
        <dbReference type="ARBA" id="ARBA00022968"/>
    </source>
</evidence>
<dbReference type="Pfam" id="PF14416">
    <property type="entry name" value="PMR5N"/>
    <property type="match status" value="1"/>
</dbReference>
<evidence type="ECO:0000256" key="5">
    <source>
        <dbReference type="ARBA" id="ARBA00022989"/>
    </source>
</evidence>
<evidence type="ECO:0000313" key="10">
    <source>
        <dbReference type="EMBL" id="THG03654.1"/>
    </source>
</evidence>
<dbReference type="Pfam" id="PF13839">
    <property type="entry name" value="PC-Esterase"/>
    <property type="match status" value="1"/>
</dbReference>
<proteinExistence type="inferred from homology"/>
<feature type="domain" description="Trichome birefringence-like N-terminal" evidence="9">
    <location>
        <begin position="74"/>
        <end position="128"/>
    </location>
</feature>
<evidence type="ECO:0000256" key="7">
    <source>
        <dbReference type="SAM" id="Phobius"/>
    </source>
</evidence>
<dbReference type="Proteomes" id="UP000306102">
    <property type="component" value="Unassembled WGS sequence"/>
</dbReference>
<feature type="domain" description="Trichome birefringence-like C-terminal" evidence="8">
    <location>
        <begin position="129"/>
        <end position="396"/>
    </location>
</feature>
<dbReference type="GO" id="GO:0016413">
    <property type="term" value="F:O-acetyltransferase activity"/>
    <property type="evidence" value="ECO:0007669"/>
    <property type="project" value="InterPro"/>
</dbReference>
<sequence length="416" mass="47751">METSSSTIKQKWKLCAFASIIGCFILMLCLNENHNSVRLLAFQNKNTTNIISSLEPSSFIENGKPINGTKSIGHCNIFDGRWVYKPIDSPPLYDEFQCPFIGDQVSCQRNGRPDFDYENWSWEANDCEIPRFDGKDLLERLRGKRVIVVGDSLNRNQWESLACLLYSVIPSSRAHIHVQNGLHKLFVAKDYNCSVEFHWSPFLVQLDTSQANGTKVLRLDKLVTSAERWRGADIMVFNTGHWWVHRGKFRAWDLFGYRGELAKEMDIESAVEMGMKTWAQWIDDNVDSTKTIVFFRSISPEHKGKYWCYNVTLPIMDEESYAGDSFPKPVIEVVERTIRGMKTPVKYLNITKLSEYRRDAHPTVYVAKKEKQQPVVDCSHWCLPGLPDTWNRLLYALLVFNTSRDTGAGSSSHGLV</sequence>